<gene>
    <name evidence="2" type="ORF">HY912_11545</name>
</gene>
<proteinExistence type="predicted"/>
<keyword evidence="1" id="KW-1133">Transmembrane helix</keyword>
<name>A0A9D6V6T2_9BACT</name>
<feature type="transmembrane region" description="Helical" evidence="1">
    <location>
        <begin position="156"/>
        <end position="175"/>
    </location>
</feature>
<feature type="transmembrane region" description="Helical" evidence="1">
    <location>
        <begin position="181"/>
        <end position="199"/>
    </location>
</feature>
<feature type="transmembrane region" description="Helical" evidence="1">
    <location>
        <begin position="277"/>
        <end position="293"/>
    </location>
</feature>
<feature type="transmembrane region" description="Helical" evidence="1">
    <location>
        <begin position="371"/>
        <end position="389"/>
    </location>
</feature>
<evidence type="ECO:0000256" key="1">
    <source>
        <dbReference type="SAM" id="Phobius"/>
    </source>
</evidence>
<keyword evidence="1" id="KW-0472">Membrane</keyword>
<reference evidence="2" key="1">
    <citation type="submission" date="2020-07" db="EMBL/GenBank/DDBJ databases">
        <title>Huge and variable diversity of episymbiotic CPR bacteria and DPANN archaea in groundwater ecosystems.</title>
        <authorList>
            <person name="He C.Y."/>
            <person name="Keren R."/>
            <person name="Whittaker M."/>
            <person name="Farag I.F."/>
            <person name="Doudna J."/>
            <person name="Cate J.H.D."/>
            <person name="Banfield J.F."/>
        </authorList>
    </citation>
    <scope>NUCLEOTIDE SEQUENCE</scope>
    <source>
        <strain evidence="2">NC_groundwater_1664_Pr3_B-0.1um_52_9</strain>
    </source>
</reference>
<feature type="transmembrane region" description="Helical" evidence="1">
    <location>
        <begin position="54"/>
        <end position="75"/>
    </location>
</feature>
<sequence length="485" mass="53280">MKPESAATVSPLSEKEILSRFAHLLSAQGVEGIGSTIFFLYLAWLDVSVYGEVMYAMAAGSVLMKVVQFGLYYPLVSDIGSAEHDRAPEILNRVNIIKLGLCAPCMAAILGTILYRGFSIQMSLILALISLGFALEGVADTFFADFRVRGRQDKEARIKIVASVLSYGFGFGTAALGLNPVIISLFRLISAAVKIWFGISSYVKDYSAKILTIPDWSSVWGVFRASVVFALIEILGIVYNKTNIFFLESATGVKGVAYYSAAWNLVDPVSILASEQFLGWVIFPLLAGLWWKNRQSIGRIVKSNALWLVALAFPIMFVLHTESELLIGLIYPTEYSDAVWMQKYLVWTILLSFENNLFSYVMMVAGAATTLLGFTIGATALNLLFNVVLVQPLGLEGGCLVIILTKLVMTVFTFAYCQIRFRFFKAGDFLFPGCLVGVCLGAFMLLKPLVTLQPAVVITLLIYLGVLFLVGPRFLGRLPGRQKGQ</sequence>
<feature type="transmembrane region" description="Helical" evidence="1">
    <location>
        <begin position="452"/>
        <end position="475"/>
    </location>
</feature>
<dbReference type="AlphaFoldDB" id="A0A9D6V6T2"/>
<feature type="transmembrane region" description="Helical" evidence="1">
    <location>
        <begin position="429"/>
        <end position="446"/>
    </location>
</feature>
<accession>A0A9D6V6T2</accession>
<feature type="transmembrane region" description="Helical" evidence="1">
    <location>
        <begin position="305"/>
        <end position="332"/>
    </location>
</feature>
<dbReference type="EMBL" id="JACRDE010000305">
    <property type="protein sequence ID" value="MBI5250117.1"/>
    <property type="molecule type" value="Genomic_DNA"/>
</dbReference>
<feature type="transmembrane region" description="Helical" evidence="1">
    <location>
        <begin position="344"/>
        <end position="364"/>
    </location>
</feature>
<feature type="transmembrane region" description="Helical" evidence="1">
    <location>
        <begin position="219"/>
        <end position="239"/>
    </location>
</feature>
<feature type="transmembrane region" description="Helical" evidence="1">
    <location>
        <begin position="124"/>
        <end position="144"/>
    </location>
</feature>
<evidence type="ECO:0000313" key="2">
    <source>
        <dbReference type="EMBL" id="MBI5250117.1"/>
    </source>
</evidence>
<comment type="caution">
    <text evidence="2">The sequence shown here is derived from an EMBL/GenBank/DDBJ whole genome shotgun (WGS) entry which is preliminary data.</text>
</comment>
<dbReference type="PANTHER" id="PTHR43424:SF1">
    <property type="entry name" value="LOCUS PUTATIVE PROTEIN 1-RELATED"/>
    <property type="match status" value="1"/>
</dbReference>
<dbReference type="InterPro" id="IPR052556">
    <property type="entry name" value="PolySynth_Transporter"/>
</dbReference>
<dbReference type="PANTHER" id="PTHR43424">
    <property type="entry name" value="LOCUS PUTATIVE PROTEIN 1-RELATED"/>
    <property type="match status" value="1"/>
</dbReference>
<evidence type="ECO:0000313" key="3">
    <source>
        <dbReference type="Proteomes" id="UP000807825"/>
    </source>
</evidence>
<keyword evidence="1" id="KW-0812">Transmembrane</keyword>
<feature type="transmembrane region" description="Helical" evidence="1">
    <location>
        <begin position="395"/>
        <end position="417"/>
    </location>
</feature>
<evidence type="ECO:0008006" key="4">
    <source>
        <dbReference type="Google" id="ProtNLM"/>
    </source>
</evidence>
<protein>
    <recommendedName>
        <fullName evidence="4">Membrane protein involved in the export of O-antigen and teichoic acid</fullName>
    </recommendedName>
</protein>
<feature type="transmembrane region" description="Helical" evidence="1">
    <location>
        <begin position="21"/>
        <end position="42"/>
    </location>
</feature>
<organism evidence="2 3">
    <name type="scientific">Desulfomonile tiedjei</name>
    <dbReference type="NCBI Taxonomy" id="2358"/>
    <lineage>
        <taxon>Bacteria</taxon>
        <taxon>Pseudomonadati</taxon>
        <taxon>Thermodesulfobacteriota</taxon>
        <taxon>Desulfomonilia</taxon>
        <taxon>Desulfomonilales</taxon>
        <taxon>Desulfomonilaceae</taxon>
        <taxon>Desulfomonile</taxon>
    </lineage>
</organism>
<dbReference type="Proteomes" id="UP000807825">
    <property type="component" value="Unassembled WGS sequence"/>
</dbReference>
<feature type="transmembrane region" description="Helical" evidence="1">
    <location>
        <begin position="96"/>
        <end position="118"/>
    </location>
</feature>